<feature type="compositionally biased region" description="Basic and acidic residues" evidence="1">
    <location>
        <begin position="1"/>
        <end position="15"/>
    </location>
</feature>
<evidence type="ECO:0008006" key="4">
    <source>
        <dbReference type="Google" id="ProtNLM"/>
    </source>
</evidence>
<evidence type="ECO:0000313" key="2">
    <source>
        <dbReference type="EMBL" id="GAA2447355.1"/>
    </source>
</evidence>
<dbReference type="Proteomes" id="UP001501231">
    <property type="component" value="Unassembled WGS sequence"/>
</dbReference>
<accession>A0ABN3K284</accession>
<proteinExistence type="predicted"/>
<feature type="region of interest" description="Disordered" evidence="1">
    <location>
        <begin position="1"/>
        <end position="56"/>
    </location>
</feature>
<name>A0ABN3K284_9ACTN</name>
<sequence length="56" mass="6147">MDEGHPREATEEGSQRRGQIPAKVSASVNGRRESGSGMPVRFDNGRHGVQAGKERW</sequence>
<gene>
    <name evidence="2" type="ORF">GCM10010191_75770</name>
</gene>
<evidence type="ECO:0000256" key="1">
    <source>
        <dbReference type="SAM" id="MobiDB-lite"/>
    </source>
</evidence>
<dbReference type="EMBL" id="BAAARW010000032">
    <property type="protein sequence ID" value="GAA2447355.1"/>
    <property type="molecule type" value="Genomic_DNA"/>
</dbReference>
<evidence type="ECO:0000313" key="3">
    <source>
        <dbReference type="Proteomes" id="UP001501231"/>
    </source>
</evidence>
<reference evidence="2 3" key="1">
    <citation type="journal article" date="2019" name="Int. J. Syst. Evol. Microbiol.">
        <title>The Global Catalogue of Microorganisms (GCM) 10K type strain sequencing project: providing services to taxonomists for standard genome sequencing and annotation.</title>
        <authorList>
            <consortium name="The Broad Institute Genomics Platform"/>
            <consortium name="The Broad Institute Genome Sequencing Center for Infectious Disease"/>
            <person name="Wu L."/>
            <person name="Ma J."/>
        </authorList>
    </citation>
    <scope>NUCLEOTIDE SEQUENCE [LARGE SCALE GENOMIC DNA]</scope>
    <source>
        <strain evidence="2 3">JCM 3325</strain>
    </source>
</reference>
<comment type="caution">
    <text evidence="2">The sequence shown here is derived from an EMBL/GenBank/DDBJ whole genome shotgun (WGS) entry which is preliminary data.</text>
</comment>
<organism evidence="2 3">
    <name type="scientific">Actinomadura vinacea</name>
    <dbReference type="NCBI Taxonomy" id="115336"/>
    <lineage>
        <taxon>Bacteria</taxon>
        <taxon>Bacillati</taxon>
        <taxon>Actinomycetota</taxon>
        <taxon>Actinomycetes</taxon>
        <taxon>Streptosporangiales</taxon>
        <taxon>Thermomonosporaceae</taxon>
        <taxon>Actinomadura</taxon>
    </lineage>
</organism>
<protein>
    <recommendedName>
        <fullName evidence="4">DUF397 domain-containing protein</fullName>
    </recommendedName>
</protein>
<keyword evidence="3" id="KW-1185">Reference proteome</keyword>